<dbReference type="RefSeq" id="WP_348944087.1">
    <property type="nucleotide sequence ID" value="NZ_CP157355.1"/>
</dbReference>
<feature type="chain" id="PRO_5043705874" description="ABC-type transport auxiliary lipoprotein component domain-containing protein" evidence="1">
    <location>
        <begin position="23"/>
        <end position="192"/>
    </location>
</feature>
<accession>A0AAU7F7Q0</accession>
<dbReference type="SUPFAM" id="SSF159594">
    <property type="entry name" value="XCC0632-like"/>
    <property type="match status" value="1"/>
</dbReference>
<proteinExistence type="predicted"/>
<evidence type="ECO:0000313" key="2">
    <source>
        <dbReference type="EMBL" id="XBL99680.1"/>
    </source>
</evidence>
<feature type="signal peptide" evidence="1">
    <location>
        <begin position="1"/>
        <end position="22"/>
    </location>
</feature>
<organism evidence="2">
    <name type="scientific">Chitinibacter mangrovi</name>
    <dbReference type="NCBI Taxonomy" id="3153927"/>
    <lineage>
        <taxon>Bacteria</taxon>
        <taxon>Pseudomonadati</taxon>
        <taxon>Pseudomonadota</taxon>
        <taxon>Betaproteobacteria</taxon>
        <taxon>Neisseriales</taxon>
        <taxon>Chitinibacteraceae</taxon>
        <taxon>Chitinibacter</taxon>
    </lineage>
</organism>
<reference evidence="2" key="1">
    <citation type="submission" date="2024-05" db="EMBL/GenBank/DDBJ databases">
        <authorList>
            <person name="Yang L."/>
            <person name="Pan L."/>
        </authorList>
    </citation>
    <scope>NUCLEOTIDE SEQUENCE</scope>
    <source>
        <strain evidence="2">FCG-7</strain>
    </source>
</reference>
<evidence type="ECO:0000256" key="1">
    <source>
        <dbReference type="SAM" id="SignalP"/>
    </source>
</evidence>
<gene>
    <name evidence="2" type="ORF">ABHF33_11460</name>
</gene>
<keyword evidence="1" id="KW-0732">Signal</keyword>
<protein>
    <recommendedName>
        <fullName evidence="3">ABC-type transport auxiliary lipoprotein component domain-containing protein</fullName>
    </recommendedName>
</protein>
<dbReference type="EMBL" id="CP157355">
    <property type="protein sequence ID" value="XBL99680.1"/>
    <property type="molecule type" value="Genomic_DNA"/>
</dbReference>
<name>A0AAU7F7Q0_9NEIS</name>
<dbReference type="KEGG" id="cmav:ABHF33_11460"/>
<evidence type="ECO:0008006" key="3">
    <source>
        <dbReference type="Google" id="ProtNLM"/>
    </source>
</evidence>
<sequence>MKKLIALLVLAVCTACSTTPVARQDFLISAERDGASRAARFGVLQVNELRSNPPYRDLALIYKESPQRFVADPYNGFLAPPGNQITRQTRAWLARSGLFSRVNPMGSSLIAPWQLEGELLAMHIDVSTPAQPKAVIQVQYLLSHQQQSAQFTLSAEHAIADASPNSAAAGFSAALESLFKQLEQELASSNLN</sequence>
<dbReference type="AlphaFoldDB" id="A0AAU7F7Q0"/>
<dbReference type="Gene3D" id="3.40.50.10610">
    <property type="entry name" value="ABC-type transport auxiliary lipoprotein component"/>
    <property type="match status" value="1"/>
</dbReference>